<dbReference type="Gene3D" id="3.30.300.130">
    <property type="entry name" value="Fe-S cluster assembly (FSCA)"/>
    <property type="match status" value="1"/>
</dbReference>
<dbReference type="Proteomes" id="UP000477680">
    <property type="component" value="Chromosome"/>
</dbReference>
<accession>A0A6C0TWV1</accession>
<keyword evidence="3" id="KW-1185">Reference proteome</keyword>
<dbReference type="InterPro" id="IPR017776">
    <property type="entry name" value="FeS_assembly_SufT_put"/>
</dbReference>
<evidence type="ECO:0000259" key="1">
    <source>
        <dbReference type="Pfam" id="PF01883"/>
    </source>
</evidence>
<dbReference type="InterPro" id="IPR052339">
    <property type="entry name" value="Fe-S_Maturation_MIP18"/>
</dbReference>
<dbReference type="KEGG" id="kim:G3T16_01380"/>
<name>A0A6C0TWV1_9GAMM</name>
<organism evidence="2 3">
    <name type="scientific">Kineobactrum salinum</name>
    <dbReference type="NCBI Taxonomy" id="2708301"/>
    <lineage>
        <taxon>Bacteria</taxon>
        <taxon>Pseudomonadati</taxon>
        <taxon>Pseudomonadota</taxon>
        <taxon>Gammaproteobacteria</taxon>
        <taxon>Cellvibrionales</taxon>
        <taxon>Halieaceae</taxon>
        <taxon>Kineobactrum</taxon>
    </lineage>
</organism>
<dbReference type="AlphaFoldDB" id="A0A6C0TWV1"/>
<dbReference type="PANTHER" id="PTHR42831:SF1">
    <property type="entry name" value="FE-S PROTEIN MATURATION AUXILIARY FACTOR YITW"/>
    <property type="match status" value="1"/>
</dbReference>
<dbReference type="Pfam" id="PF01883">
    <property type="entry name" value="FeS_assembly_P"/>
    <property type="match status" value="1"/>
</dbReference>
<protein>
    <submittedName>
        <fullName evidence="2">Putative Fe-S cluster assembly protein SufT</fullName>
    </submittedName>
</protein>
<dbReference type="RefSeq" id="WP_163493506.1">
    <property type="nucleotide sequence ID" value="NZ_CP048711.1"/>
</dbReference>
<evidence type="ECO:0000313" key="2">
    <source>
        <dbReference type="EMBL" id="QIB64256.1"/>
    </source>
</evidence>
<sequence>MSAQEKTLLTTQRDCPGRLVPVGDPVTIPAHTFVTLTQALGGNYTVIHNGNMIRVDGTDADALGLTAQKLDFETPADGRIDEEQVWQALRTVYDPEVPVDLVNLGLIYSVEIDQEQGRVAISMTLTAPGCGMGPVLVGDVKYRVAQVPHVRTVEVELVFDPPWNRDMMSEEARLETGLFY</sequence>
<reference evidence="2 3" key="1">
    <citation type="submission" date="2020-02" db="EMBL/GenBank/DDBJ databases">
        <title>Genome sequencing for Kineobactrum sp. M2.</title>
        <authorList>
            <person name="Park S.-J."/>
        </authorList>
    </citation>
    <scope>NUCLEOTIDE SEQUENCE [LARGE SCALE GENOMIC DNA]</scope>
    <source>
        <strain evidence="2 3">M2</strain>
    </source>
</reference>
<dbReference type="EMBL" id="CP048711">
    <property type="protein sequence ID" value="QIB64256.1"/>
    <property type="molecule type" value="Genomic_DNA"/>
</dbReference>
<dbReference type="InterPro" id="IPR034904">
    <property type="entry name" value="FSCA_dom_sf"/>
</dbReference>
<dbReference type="PANTHER" id="PTHR42831">
    <property type="entry name" value="FE-S PROTEIN MATURATION AUXILIARY FACTOR YITW"/>
    <property type="match status" value="1"/>
</dbReference>
<gene>
    <name evidence="2" type="primary">sufT</name>
    <name evidence="2" type="ORF">G3T16_01380</name>
</gene>
<evidence type="ECO:0000313" key="3">
    <source>
        <dbReference type="Proteomes" id="UP000477680"/>
    </source>
</evidence>
<feature type="domain" description="MIP18 family-like" evidence="1">
    <location>
        <begin position="82"/>
        <end position="155"/>
    </location>
</feature>
<proteinExistence type="predicted"/>
<dbReference type="SUPFAM" id="SSF117916">
    <property type="entry name" value="Fe-S cluster assembly (FSCA) domain-like"/>
    <property type="match status" value="1"/>
</dbReference>
<dbReference type="NCBIfam" id="TIGR03406">
    <property type="entry name" value="FeS_long_SufT"/>
    <property type="match status" value="1"/>
</dbReference>
<dbReference type="InterPro" id="IPR002744">
    <property type="entry name" value="MIP18-like"/>
</dbReference>